<gene>
    <name evidence="2" type="ORF">EYF80_058969</name>
</gene>
<keyword evidence="3" id="KW-1185">Reference proteome</keyword>
<dbReference type="Proteomes" id="UP000314294">
    <property type="component" value="Unassembled WGS sequence"/>
</dbReference>
<organism evidence="2 3">
    <name type="scientific">Liparis tanakae</name>
    <name type="common">Tanaka's snailfish</name>
    <dbReference type="NCBI Taxonomy" id="230148"/>
    <lineage>
        <taxon>Eukaryota</taxon>
        <taxon>Metazoa</taxon>
        <taxon>Chordata</taxon>
        <taxon>Craniata</taxon>
        <taxon>Vertebrata</taxon>
        <taxon>Euteleostomi</taxon>
        <taxon>Actinopterygii</taxon>
        <taxon>Neopterygii</taxon>
        <taxon>Teleostei</taxon>
        <taxon>Neoteleostei</taxon>
        <taxon>Acanthomorphata</taxon>
        <taxon>Eupercaria</taxon>
        <taxon>Perciformes</taxon>
        <taxon>Cottioidei</taxon>
        <taxon>Cottales</taxon>
        <taxon>Liparidae</taxon>
        <taxon>Liparis</taxon>
    </lineage>
</organism>
<proteinExistence type="predicted"/>
<name>A0A4Z2EPY0_9TELE</name>
<feature type="region of interest" description="Disordered" evidence="1">
    <location>
        <begin position="50"/>
        <end position="123"/>
    </location>
</feature>
<accession>A0A4Z2EPY0</accession>
<evidence type="ECO:0000313" key="2">
    <source>
        <dbReference type="EMBL" id="TNN30878.1"/>
    </source>
</evidence>
<comment type="caution">
    <text evidence="2">The sequence shown here is derived from an EMBL/GenBank/DDBJ whole genome shotgun (WGS) entry which is preliminary data.</text>
</comment>
<reference evidence="2 3" key="1">
    <citation type="submission" date="2019-03" db="EMBL/GenBank/DDBJ databases">
        <title>First draft genome of Liparis tanakae, snailfish: a comprehensive survey of snailfish specific genes.</title>
        <authorList>
            <person name="Kim W."/>
            <person name="Song I."/>
            <person name="Jeong J.-H."/>
            <person name="Kim D."/>
            <person name="Kim S."/>
            <person name="Ryu S."/>
            <person name="Song J.Y."/>
            <person name="Lee S.K."/>
        </authorList>
    </citation>
    <scope>NUCLEOTIDE SEQUENCE [LARGE SCALE GENOMIC DNA]</scope>
    <source>
        <tissue evidence="2">Muscle</tissue>
    </source>
</reference>
<dbReference type="AlphaFoldDB" id="A0A4Z2EPY0"/>
<evidence type="ECO:0000313" key="3">
    <source>
        <dbReference type="Proteomes" id="UP000314294"/>
    </source>
</evidence>
<dbReference type="EMBL" id="SRLO01004028">
    <property type="protein sequence ID" value="TNN30878.1"/>
    <property type="molecule type" value="Genomic_DNA"/>
</dbReference>
<evidence type="ECO:0000256" key="1">
    <source>
        <dbReference type="SAM" id="MobiDB-lite"/>
    </source>
</evidence>
<protein>
    <submittedName>
        <fullName evidence="2">Uncharacterized protein</fullName>
    </submittedName>
</protein>
<sequence>MFSFVKRLSSSVLIQRRWSATSPRLQSLCPPALILLEEKVMVWMWTQTGTEHQITTKSRAPPPHTIPAGNGKPGAAGGKRDPEKTVRGGAASPEAARSGAVRHAGKNIDERRTASTAAPTPKVRRVFGEIFRVP</sequence>